<feature type="signal peptide" evidence="1">
    <location>
        <begin position="1"/>
        <end position="17"/>
    </location>
</feature>
<evidence type="ECO:0000256" key="1">
    <source>
        <dbReference type="SAM" id="SignalP"/>
    </source>
</evidence>
<name>A0A023G6P7_AMBTT</name>
<proteinExistence type="evidence at transcript level"/>
<keyword evidence="1" id="KW-0732">Signal</keyword>
<evidence type="ECO:0000313" key="2">
    <source>
        <dbReference type="EMBL" id="JAC28545.1"/>
    </source>
</evidence>
<protein>
    <submittedName>
        <fullName evidence="2">Putative tick kunitz 1</fullName>
    </submittedName>
</protein>
<dbReference type="Gene3D" id="4.10.410.10">
    <property type="entry name" value="Pancreatic trypsin inhibitor Kunitz domain"/>
    <property type="match status" value="1"/>
</dbReference>
<organism evidence="2">
    <name type="scientific">Amblyomma triste</name>
    <name type="common">Neotropical tick</name>
    <dbReference type="NCBI Taxonomy" id="251400"/>
    <lineage>
        <taxon>Eukaryota</taxon>
        <taxon>Metazoa</taxon>
        <taxon>Ecdysozoa</taxon>
        <taxon>Arthropoda</taxon>
        <taxon>Chelicerata</taxon>
        <taxon>Arachnida</taxon>
        <taxon>Acari</taxon>
        <taxon>Parasitiformes</taxon>
        <taxon>Ixodida</taxon>
        <taxon>Ixodoidea</taxon>
        <taxon>Ixodidae</taxon>
        <taxon>Amblyomminae</taxon>
        <taxon>Amblyomma</taxon>
    </lineage>
</organism>
<dbReference type="SUPFAM" id="SSF57362">
    <property type="entry name" value="BPTI-like"/>
    <property type="match status" value="2"/>
</dbReference>
<accession>A0A023G6P7</accession>
<dbReference type="EMBL" id="GBBM01006873">
    <property type="protein sequence ID" value="JAC28545.1"/>
    <property type="molecule type" value="mRNA"/>
</dbReference>
<reference evidence="2" key="1">
    <citation type="submission" date="2014-03" db="EMBL/GenBank/DDBJ databases">
        <title>The sialotranscriptome of Amblyomma triste, Amblyomma parvum and Amblyomma cajennense ticks, uncovered by 454-based RNA-seq.</title>
        <authorList>
            <person name="Garcia G.R."/>
            <person name="Gardinassi L.G."/>
            <person name="Ribeiro J.M."/>
            <person name="Anatriello E."/>
            <person name="Ferreira B.R."/>
            <person name="Moreira H.N."/>
            <person name="Mafra C."/>
            <person name="Olegario M.M."/>
            <person name="Szabo P.J."/>
            <person name="Miranda-Santos I.K."/>
            <person name="Maruyama S.R."/>
        </authorList>
    </citation>
    <scope>NUCLEOTIDE SEQUENCE</scope>
    <source>
        <strain evidence="2">Mato Grasso do Sul</strain>
        <tissue evidence="2">Salivary glands</tissue>
    </source>
</reference>
<feature type="chain" id="PRO_5001517110" evidence="1">
    <location>
        <begin position="18"/>
        <end position="164"/>
    </location>
</feature>
<dbReference type="AlphaFoldDB" id="A0A023G6P7"/>
<dbReference type="GO" id="GO:0004867">
    <property type="term" value="F:serine-type endopeptidase inhibitor activity"/>
    <property type="evidence" value="ECO:0007669"/>
    <property type="project" value="InterPro"/>
</dbReference>
<dbReference type="InterPro" id="IPR036880">
    <property type="entry name" value="Kunitz_BPTI_sf"/>
</dbReference>
<sequence>MKLLLILFLLCLNESIADDKSRRRGRPQFPPPYVNKSLCIKQFDASESRDLPCTWVGLKRLYHYDPHTGHCKLFLHKSCDDCSENCHKSVRLCLETCNPNSKCLITKWGHKDGIHEGYTYRADWGLCVPRKFKGTKTWPSVNRFNTFDECHEACTPEEQLPSLK</sequence>